<evidence type="ECO:0000256" key="2">
    <source>
        <dbReference type="ARBA" id="ARBA00022840"/>
    </source>
</evidence>
<reference evidence="5 6" key="1">
    <citation type="submission" date="2024-02" db="EMBL/GenBank/DDBJ databases">
        <authorList>
            <person name="Chen Y."/>
            <person name="Shah S."/>
            <person name="Dougan E. K."/>
            <person name="Thang M."/>
            <person name="Chan C."/>
        </authorList>
    </citation>
    <scope>NUCLEOTIDE SEQUENCE [LARGE SCALE GENOMIC DNA]</scope>
</reference>
<dbReference type="Pfam" id="PF00069">
    <property type="entry name" value="Pkinase"/>
    <property type="match status" value="1"/>
</dbReference>
<dbReference type="PROSITE" id="PS50011">
    <property type="entry name" value="PROTEIN_KINASE_DOM"/>
    <property type="match status" value="1"/>
</dbReference>
<dbReference type="InterPro" id="IPR051681">
    <property type="entry name" value="Ser/Thr_Kinases-Pseudokinases"/>
</dbReference>
<dbReference type="InterPro" id="IPR017441">
    <property type="entry name" value="Protein_kinase_ATP_BS"/>
</dbReference>
<dbReference type="Gene3D" id="1.10.510.10">
    <property type="entry name" value="Transferase(Phosphotransferase) domain 1"/>
    <property type="match status" value="1"/>
</dbReference>
<feature type="binding site" evidence="3">
    <location>
        <position position="198"/>
    </location>
    <ligand>
        <name>ATP</name>
        <dbReference type="ChEBI" id="CHEBI:30616"/>
    </ligand>
</feature>
<keyword evidence="6" id="KW-1185">Reference proteome</keyword>
<gene>
    <name evidence="5" type="ORF">CCMP2556_LOCUS9534</name>
</gene>
<dbReference type="EMBL" id="CAXAMN010004446">
    <property type="protein sequence ID" value="CAK9009180.1"/>
    <property type="molecule type" value="Genomic_DNA"/>
</dbReference>
<evidence type="ECO:0000313" key="5">
    <source>
        <dbReference type="EMBL" id="CAK9009180.1"/>
    </source>
</evidence>
<name>A0ABP0J473_9DINO</name>
<dbReference type="PANTHER" id="PTHR44329">
    <property type="entry name" value="SERINE/THREONINE-PROTEIN KINASE TNNI3K-RELATED"/>
    <property type="match status" value="1"/>
</dbReference>
<evidence type="ECO:0000256" key="1">
    <source>
        <dbReference type="ARBA" id="ARBA00022741"/>
    </source>
</evidence>
<keyword evidence="1 3" id="KW-0547">Nucleotide-binding</keyword>
<sequence length="643" mass="72943">MHPSWLPTWLSIFPGCVQVVRLDSHNRRSHGHSCTMPPEPWRQQLTNGSQPWIWSTSGGCWARGTIVDTSAERLKVEYVVNGELIDKTVLRESPHLRQGTEPRVPELGCEEQAATSPQGTPFARPLRPELPGLQPVPVVAAQPVLIRAPVQLPQPPVGALPAIRLADVHFGPVLGSGGFGSVHRGHLRGYPNEVAIKKLHLMGPLSQEHLKEFYKEAANLQALRHERLIQLIGIACEMPLLCIVTELAAGGSLHDLLHVKRLQLQEAQKHRLILQMTEGVMFLHGQRPPFVHRDLKSANVVLDLELNAKLCDLGITECMERTHISRKDAEAGSPRYMSPELFCRSGKLTEKMDIWALGCLAMEVITGRVPHEECMNVQQAFRRYCINANIALVRPEFLEELCNDERVWPHRQEAEAIPGALYKPRPDEKFFFIGISHCWESREHPDPFGFQLRTVVEALNYWREAEPEKYGNGDTYLFIDYISLPQFKRNAEEEKCFRKAMQHMHLFYANSGASFCKSVWRVERLTPPGLKRQQIRQGRSIDVYSLAEGRVIKVPLKHLKPSVKGKCSRFCTEQCGNLHANDVMYLGRGWCRAEYEWAKPNTIDISWPPHVCAGVALGTTPHFISSPYPGRMRHSRRMWQLGP</sequence>
<dbReference type="InterPro" id="IPR000719">
    <property type="entry name" value="Prot_kinase_dom"/>
</dbReference>
<dbReference type="InterPro" id="IPR008271">
    <property type="entry name" value="Ser/Thr_kinase_AS"/>
</dbReference>
<keyword evidence="2 3" id="KW-0067">ATP-binding</keyword>
<dbReference type="PROSITE" id="PS00108">
    <property type="entry name" value="PROTEIN_KINASE_ST"/>
    <property type="match status" value="1"/>
</dbReference>
<dbReference type="SUPFAM" id="SSF56112">
    <property type="entry name" value="Protein kinase-like (PK-like)"/>
    <property type="match status" value="1"/>
</dbReference>
<proteinExistence type="predicted"/>
<feature type="domain" description="Protein kinase" evidence="4">
    <location>
        <begin position="168"/>
        <end position="440"/>
    </location>
</feature>
<dbReference type="InterPro" id="IPR011009">
    <property type="entry name" value="Kinase-like_dom_sf"/>
</dbReference>
<comment type="caution">
    <text evidence="5">The sequence shown here is derived from an EMBL/GenBank/DDBJ whole genome shotgun (WGS) entry which is preliminary data.</text>
</comment>
<evidence type="ECO:0000313" key="6">
    <source>
        <dbReference type="Proteomes" id="UP001642484"/>
    </source>
</evidence>
<dbReference type="Proteomes" id="UP001642484">
    <property type="component" value="Unassembled WGS sequence"/>
</dbReference>
<dbReference type="PROSITE" id="PS00107">
    <property type="entry name" value="PROTEIN_KINASE_ATP"/>
    <property type="match status" value="1"/>
</dbReference>
<dbReference type="PANTHER" id="PTHR44329:SF298">
    <property type="entry name" value="MIXED LINEAGE KINASE DOMAIN-LIKE PROTEIN"/>
    <property type="match status" value="1"/>
</dbReference>
<organism evidence="5 6">
    <name type="scientific">Durusdinium trenchii</name>
    <dbReference type="NCBI Taxonomy" id="1381693"/>
    <lineage>
        <taxon>Eukaryota</taxon>
        <taxon>Sar</taxon>
        <taxon>Alveolata</taxon>
        <taxon>Dinophyceae</taxon>
        <taxon>Suessiales</taxon>
        <taxon>Symbiodiniaceae</taxon>
        <taxon>Durusdinium</taxon>
    </lineage>
</organism>
<accession>A0ABP0J473</accession>
<evidence type="ECO:0000256" key="3">
    <source>
        <dbReference type="PROSITE-ProRule" id="PRU10141"/>
    </source>
</evidence>
<protein>
    <recommendedName>
        <fullName evidence="4">Protein kinase domain-containing protein</fullName>
    </recommendedName>
</protein>
<dbReference type="SMART" id="SM00220">
    <property type="entry name" value="S_TKc"/>
    <property type="match status" value="1"/>
</dbReference>
<evidence type="ECO:0000259" key="4">
    <source>
        <dbReference type="PROSITE" id="PS50011"/>
    </source>
</evidence>